<keyword evidence="3" id="KW-1185">Reference proteome</keyword>
<gene>
    <name evidence="2" type="ORF">EOD73_11560</name>
</gene>
<dbReference type="EMBL" id="SACM01000003">
    <property type="protein sequence ID" value="RVT84758.1"/>
    <property type="molecule type" value="Genomic_DNA"/>
</dbReference>
<dbReference type="OrthoDB" id="6401944at2"/>
<dbReference type="RefSeq" id="WP_127683160.1">
    <property type="nucleotide sequence ID" value="NZ_SACM01000003.1"/>
</dbReference>
<feature type="domain" description="YcxB-like C-terminal" evidence="1">
    <location>
        <begin position="74"/>
        <end position="132"/>
    </location>
</feature>
<accession>A0A437LH98</accession>
<dbReference type="Pfam" id="PF14317">
    <property type="entry name" value="YcxB"/>
    <property type="match status" value="1"/>
</dbReference>
<dbReference type="InterPro" id="IPR025588">
    <property type="entry name" value="YcxB-like_C"/>
</dbReference>
<reference evidence="2 3" key="1">
    <citation type="submission" date="2019-01" db="EMBL/GenBank/DDBJ databases">
        <authorList>
            <person name="Chen W.-M."/>
        </authorList>
    </citation>
    <scope>NUCLEOTIDE SEQUENCE [LARGE SCALE GENOMIC DNA]</scope>
    <source>
        <strain evidence="2 3">CCP-18</strain>
    </source>
</reference>
<evidence type="ECO:0000313" key="2">
    <source>
        <dbReference type="EMBL" id="RVT84758.1"/>
    </source>
</evidence>
<sequence length="142" mass="16164">MQAPLTIHVDYSLRAYRAVTTERWTEAITEAGEKIGRPLNRWERAASLGFWQLVVPLVWWRKRRSMGHCLFRLDAEGLTRDSDGFGPQGLPWSGFRRAQALPSGWLFHTERSAMFIPKECVDAAQEEALISLVPPALWTAPT</sequence>
<evidence type="ECO:0000259" key="1">
    <source>
        <dbReference type="Pfam" id="PF14317"/>
    </source>
</evidence>
<dbReference type="Proteomes" id="UP000288587">
    <property type="component" value="Unassembled WGS sequence"/>
</dbReference>
<evidence type="ECO:0000313" key="3">
    <source>
        <dbReference type="Proteomes" id="UP000288587"/>
    </source>
</evidence>
<organism evidence="2 3">
    <name type="scientific">Inhella crocodyli</name>
    <dbReference type="NCBI Taxonomy" id="2499851"/>
    <lineage>
        <taxon>Bacteria</taxon>
        <taxon>Pseudomonadati</taxon>
        <taxon>Pseudomonadota</taxon>
        <taxon>Betaproteobacteria</taxon>
        <taxon>Burkholderiales</taxon>
        <taxon>Sphaerotilaceae</taxon>
        <taxon>Inhella</taxon>
    </lineage>
</organism>
<comment type="caution">
    <text evidence="2">The sequence shown here is derived from an EMBL/GenBank/DDBJ whole genome shotgun (WGS) entry which is preliminary data.</text>
</comment>
<dbReference type="AlphaFoldDB" id="A0A437LH98"/>
<protein>
    <submittedName>
        <fullName evidence="2">YcxB family protein</fullName>
    </submittedName>
</protein>
<proteinExistence type="predicted"/>
<name>A0A437LH98_9BURK</name>